<feature type="region of interest" description="Disordered" evidence="3">
    <location>
        <begin position="1"/>
        <end position="58"/>
    </location>
</feature>
<sequence length="304" mass="34160">MPAKSTSYASTSKQPRGRPPVASASRSNGGPAASTNPIEVDSEGDDDEDDDEVEEGEGEYVIEAILKNRYNKKTGVDELLVRWEGYGPEDDTWEPEANIRETANDMVNTFWATKPHPRQTEKREAERIKEAQERKARRKAGKQAQAQARRETSDSSSSNEASEAVGLEAARKAQRNGRLDKYFKPQLTATATEGMDEDDEEEEEEEVAALANVQDASVRGGLALRIEMNKLETWSNKGVKIFTIVPIEEVPTFDELFPQSTEKQFLAWIQFKGHNHKLLYPLEDLREKAPQVVIDFLVTNLKFS</sequence>
<dbReference type="Proteomes" id="UP000245884">
    <property type="component" value="Unassembled WGS sequence"/>
</dbReference>
<dbReference type="CDD" id="cd00024">
    <property type="entry name" value="CD_CSD"/>
    <property type="match status" value="1"/>
</dbReference>
<dbReference type="PROSITE" id="PS00598">
    <property type="entry name" value="CHROMO_1"/>
    <property type="match status" value="1"/>
</dbReference>
<feature type="domain" description="Chromo" evidence="4">
    <location>
        <begin position="60"/>
        <end position="122"/>
    </location>
</feature>
<dbReference type="InterPro" id="IPR051219">
    <property type="entry name" value="Heterochromatin_chromo-domain"/>
</dbReference>
<dbReference type="PANTHER" id="PTHR22812">
    <property type="entry name" value="CHROMOBOX PROTEIN"/>
    <property type="match status" value="1"/>
</dbReference>
<dbReference type="GO" id="GO:0005634">
    <property type="term" value="C:nucleus"/>
    <property type="evidence" value="ECO:0007669"/>
    <property type="project" value="UniProtKB-SubCell"/>
</dbReference>
<evidence type="ECO:0000313" key="6">
    <source>
        <dbReference type="Proteomes" id="UP000245884"/>
    </source>
</evidence>
<dbReference type="SMART" id="SM00298">
    <property type="entry name" value="CHROMO"/>
    <property type="match status" value="1"/>
</dbReference>
<comment type="subcellular location">
    <subcellularLocation>
        <location evidence="1">Nucleus</location>
    </subcellularLocation>
</comment>
<keyword evidence="2" id="KW-0539">Nucleus</keyword>
<dbReference type="EMBL" id="KZ819679">
    <property type="protein sequence ID" value="PWN24699.1"/>
    <property type="molecule type" value="Genomic_DNA"/>
</dbReference>
<evidence type="ECO:0000256" key="1">
    <source>
        <dbReference type="ARBA" id="ARBA00004123"/>
    </source>
</evidence>
<dbReference type="OrthoDB" id="2447764at2759"/>
<dbReference type="GO" id="GO:0006338">
    <property type="term" value="P:chromatin remodeling"/>
    <property type="evidence" value="ECO:0007669"/>
    <property type="project" value="UniProtKB-ARBA"/>
</dbReference>
<organism evidence="5 6">
    <name type="scientific">Jaminaea rosea</name>
    <dbReference type="NCBI Taxonomy" id="1569628"/>
    <lineage>
        <taxon>Eukaryota</taxon>
        <taxon>Fungi</taxon>
        <taxon>Dikarya</taxon>
        <taxon>Basidiomycota</taxon>
        <taxon>Ustilaginomycotina</taxon>
        <taxon>Exobasidiomycetes</taxon>
        <taxon>Microstromatales</taxon>
        <taxon>Microstromatales incertae sedis</taxon>
        <taxon>Jaminaea</taxon>
    </lineage>
</organism>
<feature type="compositionally biased region" description="Polar residues" evidence="3">
    <location>
        <begin position="24"/>
        <end position="37"/>
    </location>
</feature>
<protein>
    <recommendedName>
        <fullName evidence="4">Chromo domain-containing protein</fullName>
    </recommendedName>
</protein>
<feature type="compositionally biased region" description="Acidic residues" evidence="3">
    <location>
        <begin position="194"/>
        <end position="204"/>
    </location>
</feature>
<name>A0A316UHL5_9BASI</name>
<dbReference type="GO" id="GO:0000792">
    <property type="term" value="C:heterochromatin"/>
    <property type="evidence" value="ECO:0007669"/>
    <property type="project" value="UniProtKB-ARBA"/>
</dbReference>
<feature type="compositionally biased region" description="Acidic residues" evidence="3">
    <location>
        <begin position="40"/>
        <end position="58"/>
    </location>
</feature>
<accession>A0A316UHL5</accession>
<feature type="compositionally biased region" description="Polar residues" evidence="3">
    <location>
        <begin position="1"/>
        <end position="14"/>
    </location>
</feature>
<feature type="region of interest" description="Disordered" evidence="3">
    <location>
        <begin position="86"/>
        <end position="204"/>
    </location>
</feature>
<feature type="compositionally biased region" description="Low complexity" evidence="3">
    <location>
        <begin position="154"/>
        <end position="164"/>
    </location>
</feature>
<dbReference type="Pfam" id="PF00385">
    <property type="entry name" value="Chromo"/>
    <property type="match status" value="1"/>
</dbReference>
<evidence type="ECO:0000256" key="3">
    <source>
        <dbReference type="SAM" id="MobiDB-lite"/>
    </source>
</evidence>
<dbReference type="STRING" id="1569628.A0A316UHL5"/>
<dbReference type="InterPro" id="IPR016197">
    <property type="entry name" value="Chromo-like_dom_sf"/>
</dbReference>
<dbReference type="AlphaFoldDB" id="A0A316UHL5"/>
<dbReference type="PROSITE" id="PS50013">
    <property type="entry name" value="CHROMO_2"/>
    <property type="match status" value="1"/>
</dbReference>
<evidence type="ECO:0000259" key="4">
    <source>
        <dbReference type="PROSITE" id="PS50013"/>
    </source>
</evidence>
<dbReference type="GeneID" id="37030373"/>
<dbReference type="RefSeq" id="XP_025359311.1">
    <property type="nucleotide sequence ID" value="XM_025508550.1"/>
</dbReference>
<keyword evidence="6" id="KW-1185">Reference proteome</keyword>
<evidence type="ECO:0000313" key="5">
    <source>
        <dbReference type="EMBL" id="PWN24699.1"/>
    </source>
</evidence>
<dbReference type="InterPro" id="IPR023779">
    <property type="entry name" value="Chromodomain_CS"/>
</dbReference>
<gene>
    <name evidence="5" type="ORF">BDZ90DRAFT_262920</name>
</gene>
<dbReference type="SUPFAM" id="SSF54160">
    <property type="entry name" value="Chromo domain-like"/>
    <property type="match status" value="1"/>
</dbReference>
<dbReference type="InterPro" id="IPR023780">
    <property type="entry name" value="Chromo_domain"/>
</dbReference>
<proteinExistence type="predicted"/>
<feature type="compositionally biased region" description="Basic and acidic residues" evidence="3">
    <location>
        <begin position="118"/>
        <end position="134"/>
    </location>
</feature>
<evidence type="ECO:0000256" key="2">
    <source>
        <dbReference type="ARBA" id="ARBA00023242"/>
    </source>
</evidence>
<dbReference type="Gene3D" id="2.40.50.40">
    <property type="match status" value="2"/>
</dbReference>
<reference evidence="5 6" key="1">
    <citation type="journal article" date="2018" name="Mol. Biol. Evol.">
        <title>Broad Genomic Sampling Reveals a Smut Pathogenic Ancestry of the Fungal Clade Ustilaginomycotina.</title>
        <authorList>
            <person name="Kijpornyongpan T."/>
            <person name="Mondo S.J."/>
            <person name="Barry K."/>
            <person name="Sandor L."/>
            <person name="Lee J."/>
            <person name="Lipzen A."/>
            <person name="Pangilinan J."/>
            <person name="LaButti K."/>
            <person name="Hainaut M."/>
            <person name="Henrissat B."/>
            <person name="Grigoriev I.V."/>
            <person name="Spatafora J.W."/>
            <person name="Aime M.C."/>
        </authorList>
    </citation>
    <scope>NUCLEOTIDE SEQUENCE [LARGE SCALE GENOMIC DNA]</scope>
    <source>
        <strain evidence="5 6">MCA 5214</strain>
    </source>
</reference>
<dbReference type="InterPro" id="IPR000953">
    <property type="entry name" value="Chromo/chromo_shadow_dom"/>
</dbReference>